<keyword evidence="6 10" id="KW-0863">Zinc-finger</keyword>
<feature type="region of interest" description="Disordered" evidence="11">
    <location>
        <begin position="93"/>
        <end position="130"/>
    </location>
</feature>
<evidence type="ECO:0000256" key="1">
    <source>
        <dbReference type="ARBA" id="ARBA00004123"/>
    </source>
</evidence>
<comment type="pathway">
    <text evidence="2">Protein modification; protein sumoylation.</text>
</comment>
<keyword evidence="8" id="KW-0862">Zinc</keyword>
<evidence type="ECO:0000256" key="10">
    <source>
        <dbReference type="PROSITE-ProRule" id="PRU00452"/>
    </source>
</evidence>
<dbReference type="SUPFAM" id="SSF57850">
    <property type="entry name" value="RING/U-box"/>
    <property type="match status" value="1"/>
</dbReference>
<dbReference type="GO" id="GO:0008270">
    <property type="term" value="F:zinc ion binding"/>
    <property type="evidence" value="ECO:0007669"/>
    <property type="project" value="UniProtKB-KW"/>
</dbReference>
<feature type="compositionally biased region" description="Basic and acidic residues" evidence="11">
    <location>
        <begin position="50"/>
        <end position="65"/>
    </location>
</feature>
<feature type="region of interest" description="Disordered" evidence="11">
    <location>
        <begin position="187"/>
        <end position="214"/>
    </location>
</feature>
<feature type="compositionally biased region" description="Acidic residues" evidence="11">
    <location>
        <begin position="332"/>
        <end position="355"/>
    </location>
</feature>
<dbReference type="PROSITE" id="PS51044">
    <property type="entry name" value="ZF_SP_RING"/>
    <property type="match status" value="1"/>
</dbReference>
<name>A0AAD6CL76_9EURO</name>
<organism evidence="13 14">
    <name type="scientific">Penicillium frequentans</name>
    <dbReference type="NCBI Taxonomy" id="3151616"/>
    <lineage>
        <taxon>Eukaryota</taxon>
        <taxon>Fungi</taxon>
        <taxon>Dikarya</taxon>
        <taxon>Ascomycota</taxon>
        <taxon>Pezizomycotina</taxon>
        <taxon>Eurotiomycetes</taxon>
        <taxon>Eurotiomycetidae</taxon>
        <taxon>Eurotiales</taxon>
        <taxon>Aspergillaceae</taxon>
        <taxon>Penicillium</taxon>
    </lineage>
</organism>
<evidence type="ECO:0000259" key="12">
    <source>
        <dbReference type="PROSITE" id="PS51044"/>
    </source>
</evidence>
<dbReference type="GO" id="GO:0030915">
    <property type="term" value="C:Smc5-Smc6 complex"/>
    <property type="evidence" value="ECO:0007669"/>
    <property type="project" value="InterPro"/>
</dbReference>
<evidence type="ECO:0000256" key="11">
    <source>
        <dbReference type="SAM" id="MobiDB-lite"/>
    </source>
</evidence>
<proteinExistence type="inferred from homology"/>
<dbReference type="CDD" id="cd16651">
    <property type="entry name" value="SPL-RING_NSE2"/>
    <property type="match status" value="1"/>
</dbReference>
<feature type="compositionally biased region" description="Acidic residues" evidence="11">
    <location>
        <begin position="374"/>
        <end position="403"/>
    </location>
</feature>
<dbReference type="Proteomes" id="UP001220324">
    <property type="component" value="Unassembled WGS sequence"/>
</dbReference>
<dbReference type="EMBL" id="JAQIZZ010000008">
    <property type="protein sequence ID" value="KAJ5525519.1"/>
    <property type="molecule type" value="Genomic_DNA"/>
</dbReference>
<accession>A0AAD6CL76</accession>
<keyword evidence="5" id="KW-0479">Metal-binding</keyword>
<dbReference type="InterPro" id="IPR013083">
    <property type="entry name" value="Znf_RING/FYVE/PHD"/>
</dbReference>
<protein>
    <recommendedName>
        <fullName evidence="12">SP-RING-type domain-containing protein</fullName>
    </recommendedName>
</protein>
<gene>
    <name evidence="13" type="ORF">N7494_012169</name>
</gene>
<dbReference type="PANTHER" id="PTHR21330:SF1">
    <property type="entry name" value="E3 SUMO-PROTEIN LIGASE NSE2"/>
    <property type="match status" value="1"/>
</dbReference>
<dbReference type="InterPro" id="IPR004181">
    <property type="entry name" value="Znf_MIZ"/>
</dbReference>
<evidence type="ECO:0000256" key="8">
    <source>
        <dbReference type="ARBA" id="ARBA00022833"/>
    </source>
</evidence>
<keyword evidence="4" id="KW-0808">Transferase</keyword>
<dbReference type="Gene3D" id="3.30.40.10">
    <property type="entry name" value="Zinc/RING finger domain, C3HC4 (zinc finger)"/>
    <property type="match status" value="1"/>
</dbReference>
<feature type="region of interest" description="Disordered" evidence="11">
    <location>
        <begin position="22"/>
        <end position="65"/>
    </location>
</feature>
<keyword evidence="14" id="KW-1185">Reference proteome</keyword>
<evidence type="ECO:0000256" key="6">
    <source>
        <dbReference type="ARBA" id="ARBA00022771"/>
    </source>
</evidence>
<feature type="region of interest" description="Disordered" evidence="11">
    <location>
        <begin position="332"/>
        <end position="403"/>
    </location>
</feature>
<dbReference type="GO" id="GO:0016925">
    <property type="term" value="P:protein sumoylation"/>
    <property type="evidence" value="ECO:0007669"/>
    <property type="project" value="TreeGrafter"/>
</dbReference>
<comment type="subcellular location">
    <subcellularLocation>
        <location evidence="1">Nucleus</location>
    </subcellularLocation>
</comment>
<feature type="compositionally biased region" description="Polar residues" evidence="11">
    <location>
        <begin position="187"/>
        <end position="200"/>
    </location>
</feature>
<dbReference type="GO" id="GO:0005634">
    <property type="term" value="C:nucleus"/>
    <property type="evidence" value="ECO:0007669"/>
    <property type="project" value="UniProtKB-SubCell"/>
</dbReference>
<dbReference type="PANTHER" id="PTHR21330">
    <property type="entry name" value="E3 SUMO-PROTEIN LIGASE NSE2"/>
    <property type="match status" value="1"/>
</dbReference>
<keyword evidence="9" id="KW-0539">Nucleus</keyword>
<evidence type="ECO:0000256" key="9">
    <source>
        <dbReference type="ARBA" id="ARBA00023242"/>
    </source>
</evidence>
<dbReference type="GO" id="GO:0061665">
    <property type="term" value="F:SUMO ligase activity"/>
    <property type="evidence" value="ECO:0007669"/>
    <property type="project" value="TreeGrafter"/>
</dbReference>
<evidence type="ECO:0000256" key="3">
    <source>
        <dbReference type="ARBA" id="ARBA00008212"/>
    </source>
</evidence>
<dbReference type="AlphaFoldDB" id="A0AAD6CL76"/>
<feature type="compositionally biased region" description="Basic and acidic residues" evidence="11">
    <location>
        <begin position="108"/>
        <end position="117"/>
    </location>
</feature>
<dbReference type="GO" id="GO:0000724">
    <property type="term" value="P:double-strand break repair via homologous recombination"/>
    <property type="evidence" value="ECO:0007669"/>
    <property type="project" value="InterPro"/>
</dbReference>
<evidence type="ECO:0000256" key="2">
    <source>
        <dbReference type="ARBA" id="ARBA00004718"/>
    </source>
</evidence>
<reference evidence="13 14" key="1">
    <citation type="journal article" date="2023" name="IMA Fungus">
        <title>Comparative genomic study of the Penicillium genus elucidates a diverse pangenome and 15 lateral gene transfer events.</title>
        <authorList>
            <person name="Petersen C."/>
            <person name="Sorensen T."/>
            <person name="Nielsen M.R."/>
            <person name="Sondergaard T.E."/>
            <person name="Sorensen J.L."/>
            <person name="Fitzpatrick D.A."/>
            <person name="Frisvad J.C."/>
            <person name="Nielsen K.L."/>
        </authorList>
    </citation>
    <scope>NUCLEOTIDE SEQUENCE [LARGE SCALE GENOMIC DNA]</scope>
    <source>
        <strain evidence="13 14">IBT 35679</strain>
    </source>
</reference>
<feature type="domain" description="SP-RING-type" evidence="12">
    <location>
        <begin position="210"/>
        <end position="304"/>
    </location>
</feature>
<comment type="similarity">
    <text evidence="3">Belongs to the NSE2 family.</text>
</comment>
<evidence type="ECO:0000256" key="5">
    <source>
        <dbReference type="ARBA" id="ARBA00022723"/>
    </source>
</evidence>
<evidence type="ECO:0000313" key="14">
    <source>
        <dbReference type="Proteomes" id="UP001220324"/>
    </source>
</evidence>
<evidence type="ECO:0000313" key="13">
    <source>
        <dbReference type="EMBL" id="KAJ5525519.1"/>
    </source>
</evidence>
<evidence type="ECO:0000256" key="4">
    <source>
        <dbReference type="ARBA" id="ARBA00022679"/>
    </source>
</evidence>
<sequence>MESLTHNAGEVNERLCDARLRYEKSKEKQRNRNAAAGEEEGSNMEAANEELERLGEIERQTDEVTGQMEEKFRAMIDAETRLQELTETVERIRREEEEAQLATDFEGSPEREARERSAQNPPSRRFEDSLRTAAERWEGMSLTERYASNNDYIGFYRMVHDAKFPNDEAPPLPHSSTWFQHMEDPNATSAAQNASGPRNSTRSRREPSESDDDIAIQRERISTKCPLTLLPYQDPVTSTKCPHSFEREAIYDMIARSGMQIPVGPGRGARRVRAVKCPVCSTPFTADDLRSDPVLLRRVRRAEELAAREAEENMEGQSQLAPRPNEVTLESDAIDADDMDVEVEVDADADADEEAPAPSARVKTEPMERAVSTDSEDNEAESEDSEDNDEDMDSSDNAESEEE</sequence>
<comment type="caution">
    <text evidence="13">The sequence shown here is derived from an EMBL/GenBank/DDBJ whole genome shotgun (WGS) entry which is preliminary data.</text>
</comment>
<evidence type="ECO:0000256" key="7">
    <source>
        <dbReference type="ARBA" id="ARBA00022786"/>
    </source>
</evidence>
<keyword evidence="7" id="KW-0833">Ubl conjugation pathway</keyword>
<dbReference type="InterPro" id="IPR026846">
    <property type="entry name" value="Nse2(Mms21)"/>
</dbReference>
<dbReference type="Pfam" id="PF11789">
    <property type="entry name" value="zf-Nse"/>
    <property type="match status" value="1"/>
</dbReference>